<proteinExistence type="predicted"/>
<dbReference type="AlphaFoldDB" id="A0A4Y9YJM1"/>
<evidence type="ECO:0000313" key="2">
    <source>
        <dbReference type="EMBL" id="TFY62746.1"/>
    </source>
</evidence>
<reference evidence="2 3" key="1">
    <citation type="submission" date="2019-02" db="EMBL/GenBank/DDBJ databases">
        <title>Genome sequencing of the rare red list fungi Dentipellis fragilis.</title>
        <authorList>
            <person name="Buettner E."/>
            <person name="Kellner H."/>
        </authorList>
    </citation>
    <scope>NUCLEOTIDE SEQUENCE [LARGE SCALE GENOMIC DNA]</scope>
    <source>
        <strain evidence="2 3">DSM 105465</strain>
    </source>
</reference>
<evidence type="ECO:0000256" key="1">
    <source>
        <dbReference type="SAM" id="SignalP"/>
    </source>
</evidence>
<evidence type="ECO:0000313" key="3">
    <source>
        <dbReference type="Proteomes" id="UP000298327"/>
    </source>
</evidence>
<dbReference type="Proteomes" id="UP000298327">
    <property type="component" value="Unassembled WGS sequence"/>
</dbReference>
<name>A0A4Y9YJM1_9AGAM</name>
<keyword evidence="1" id="KW-0732">Signal</keyword>
<accession>A0A4Y9YJM1</accession>
<feature type="chain" id="PRO_5021324208" evidence="1">
    <location>
        <begin position="21"/>
        <end position="171"/>
    </location>
</feature>
<dbReference type="EMBL" id="SEOQ01000448">
    <property type="protein sequence ID" value="TFY62746.1"/>
    <property type="molecule type" value="Genomic_DNA"/>
</dbReference>
<organism evidence="2 3">
    <name type="scientific">Dentipellis fragilis</name>
    <dbReference type="NCBI Taxonomy" id="205917"/>
    <lineage>
        <taxon>Eukaryota</taxon>
        <taxon>Fungi</taxon>
        <taxon>Dikarya</taxon>
        <taxon>Basidiomycota</taxon>
        <taxon>Agaricomycotina</taxon>
        <taxon>Agaricomycetes</taxon>
        <taxon>Russulales</taxon>
        <taxon>Hericiaceae</taxon>
        <taxon>Dentipellis</taxon>
    </lineage>
</organism>
<sequence>MFFKTSTIACIVLFALAVCAAPQVEERQIDSIVGFATSIAQDSGIAFASSVSVAASADGSGNGVIASTVPGRGIGIFGSGISGSGGGITLVGSGTTVVTSVGATATGGAQSAASSGASSGVQSAASGAASSGTSNTPNAAFALHSAHFATPLLTSVGSVIGGIVLGAWVTL</sequence>
<feature type="signal peptide" evidence="1">
    <location>
        <begin position="1"/>
        <end position="20"/>
    </location>
</feature>
<keyword evidence="3" id="KW-1185">Reference proteome</keyword>
<gene>
    <name evidence="2" type="ORF">EVG20_g6582</name>
</gene>
<dbReference type="OrthoDB" id="10567903at2759"/>
<comment type="caution">
    <text evidence="2">The sequence shown here is derived from an EMBL/GenBank/DDBJ whole genome shotgun (WGS) entry which is preliminary data.</text>
</comment>
<protein>
    <submittedName>
        <fullName evidence="2">Uncharacterized protein</fullName>
    </submittedName>
</protein>